<accession>A0A1S6XY62</accession>
<reference evidence="2" key="1">
    <citation type="journal article" date="2017" name="Antimicrob. Agents Chemother.">
        <title>Enterobacter cloacae Complex Isolates Harboring blaNMC-A or blaIMI-Type Class A Carbapenemase Genes on Novel Chromosomal Integrative Elements and Plasmids.</title>
        <authorList>
            <person name="Boyd D.A."/>
            <person name="Mataseje L.F."/>
            <person name="Davidson R."/>
            <person name="Delport J.A."/>
            <person name="Fuller J."/>
            <person name="Hoang L."/>
            <person name="Lefebvre B."/>
            <person name="Levett P.N."/>
            <person name="Roscoe D.L."/>
            <person name="Willey B.M."/>
            <person name="Mulvey M.R."/>
        </authorList>
    </citation>
    <scope>NUCLEOTIDE SEQUENCE</scope>
    <source>
        <strain evidence="2">N13-1531</strain>
        <plasmid evidence="2">pIMI-5</plasmid>
    </source>
</reference>
<dbReference type="InterPro" id="IPR004914">
    <property type="entry name" value="Antirestrict"/>
</dbReference>
<keyword evidence="2" id="KW-0614">Plasmid</keyword>
<evidence type="ECO:0000256" key="1">
    <source>
        <dbReference type="ARBA" id="ARBA00008618"/>
    </source>
</evidence>
<comment type="similarity">
    <text evidence="1">Belongs to the antirestriction protein family.</text>
</comment>
<evidence type="ECO:0000313" key="2">
    <source>
        <dbReference type="EMBL" id="AQX35372.1"/>
    </source>
</evidence>
<name>A0A1S6XY62_ENTCL</name>
<dbReference type="Pfam" id="PF03230">
    <property type="entry name" value="Antirestrict"/>
    <property type="match status" value="1"/>
</dbReference>
<protein>
    <submittedName>
        <fullName evidence="2">Antirestriction protein</fullName>
    </submittedName>
</protein>
<dbReference type="InterPro" id="IPR042297">
    <property type="entry name" value="Antirestriction_sf"/>
</dbReference>
<organism evidence="2">
    <name type="scientific">Enterobacter cloacae</name>
    <dbReference type="NCBI Taxonomy" id="550"/>
    <lineage>
        <taxon>Bacteria</taxon>
        <taxon>Pseudomonadati</taxon>
        <taxon>Pseudomonadota</taxon>
        <taxon>Gammaproteobacteria</taxon>
        <taxon>Enterobacterales</taxon>
        <taxon>Enterobacteriaceae</taxon>
        <taxon>Enterobacter</taxon>
        <taxon>Enterobacter cloacae complex</taxon>
    </lineage>
</organism>
<dbReference type="RefSeq" id="WP_172689224.1">
    <property type="nucleotide sequence ID" value="NZ_KX858825.1"/>
</dbReference>
<dbReference type="Gene3D" id="3.30.70.3580">
    <property type="entry name" value="Antirestriction protein"/>
    <property type="match status" value="1"/>
</dbReference>
<proteinExistence type="inferred from homology"/>
<sequence>MNQTVTCCDAVRLEGAQRLTFLPDLFGGDFMTSEASVYAYAQRYCPEYQGGFWQFYRLPDGGGYMAPDVDSLTLCNPENWFEQTVSGEVAGIILTALVLNHRSWHHSNYDHEELCRHFCRRYEQLMAFADTHPESATVWRALD</sequence>
<dbReference type="AlphaFoldDB" id="A0A1S6XY62"/>
<gene>
    <name evidence="2" type="ORF">PIMI5_00059</name>
</gene>
<geneLocation type="plasmid" evidence="2">
    <name>pIMI-5</name>
</geneLocation>
<dbReference type="EMBL" id="KX858825">
    <property type="protein sequence ID" value="AQX35372.1"/>
    <property type="molecule type" value="Genomic_DNA"/>
</dbReference>